<keyword evidence="2" id="KW-1185">Reference proteome</keyword>
<dbReference type="EMBL" id="JAWDGP010006085">
    <property type="protein sequence ID" value="KAK3747409.1"/>
    <property type="molecule type" value="Genomic_DNA"/>
</dbReference>
<accession>A0AAE0YIN8</accession>
<proteinExistence type="predicted"/>
<dbReference type="Proteomes" id="UP001283361">
    <property type="component" value="Unassembled WGS sequence"/>
</dbReference>
<reference evidence="1" key="1">
    <citation type="journal article" date="2023" name="G3 (Bethesda)">
        <title>A reference genome for the long-term kleptoplast-retaining sea slug Elysia crispata morphotype clarki.</title>
        <authorList>
            <person name="Eastman K.E."/>
            <person name="Pendleton A.L."/>
            <person name="Shaikh M.A."/>
            <person name="Suttiyut T."/>
            <person name="Ogas R."/>
            <person name="Tomko P."/>
            <person name="Gavelis G."/>
            <person name="Widhalm J.R."/>
            <person name="Wisecaver J.H."/>
        </authorList>
    </citation>
    <scope>NUCLEOTIDE SEQUENCE</scope>
    <source>
        <strain evidence="1">ECLA1</strain>
    </source>
</reference>
<dbReference type="AlphaFoldDB" id="A0AAE0YIN8"/>
<comment type="caution">
    <text evidence="1">The sequence shown here is derived from an EMBL/GenBank/DDBJ whole genome shotgun (WGS) entry which is preliminary data.</text>
</comment>
<evidence type="ECO:0000313" key="2">
    <source>
        <dbReference type="Proteomes" id="UP001283361"/>
    </source>
</evidence>
<evidence type="ECO:0000313" key="1">
    <source>
        <dbReference type="EMBL" id="KAK3747409.1"/>
    </source>
</evidence>
<name>A0AAE0YIN8_9GAST</name>
<sequence length="225" mass="24911">MQSIRPVDGESFVTYSYQYPKTIVSESESPVLVIIGGHPLGQREPNKSELRLSFLIYLTICVDPGDHRSILVHQHRCQSNFSLAVSLEITGRSWSTSTDVRNPPANRGVIFRAGQRSSLCAKGQRSDLCARSLSISTDPNLVLSQQTTDPGSKWRCDSLRYVQVRGQRSDLCARSLSISTDPNLVLSQQTTDPGSKWRCDSLRYVQVRGQICVVGLGPSVEIRAC</sequence>
<gene>
    <name evidence="1" type="ORF">RRG08_015521</name>
</gene>
<organism evidence="1 2">
    <name type="scientific">Elysia crispata</name>
    <name type="common">lettuce slug</name>
    <dbReference type="NCBI Taxonomy" id="231223"/>
    <lineage>
        <taxon>Eukaryota</taxon>
        <taxon>Metazoa</taxon>
        <taxon>Spiralia</taxon>
        <taxon>Lophotrochozoa</taxon>
        <taxon>Mollusca</taxon>
        <taxon>Gastropoda</taxon>
        <taxon>Heterobranchia</taxon>
        <taxon>Euthyneura</taxon>
        <taxon>Panpulmonata</taxon>
        <taxon>Sacoglossa</taxon>
        <taxon>Placobranchoidea</taxon>
        <taxon>Plakobranchidae</taxon>
        <taxon>Elysia</taxon>
    </lineage>
</organism>
<protein>
    <submittedName>
        <fullName evidence="1">Uncharacterized protein</fullName>
    </submittedName>
</protein>